<keyword evidence="1" id="KW-0732">Signal</keyword>
<evidence type="ECO:0000256" key="1">
    <source>
        <dbReference type="SAM" id="SignalP"/>
    </source>
</evidence>
<dbReference type="OrthoDB" id="5182323at2"/>
<organism evidence="2 3">
    <name type="scientific">Terrabacter aerolatus</name>
    <dbReference type="NCBI Taxonomy" id="422442"/>
    <lineage>
        <taxon>Bacteria</taxon>
        <taxon>Bacillati</taxon>
        <taxon>Actinomycetota</taxon>
        <taxon>Actinomycetes</taxon>
        <taxon>Micrococcales</taxon>
        <taxon>Intrasporangiaceae</taxon>
        <taxon>Terrabacter</taxon>
    </lineage>
</organism>
<gene>
    <name evidence="2" type="ORF">TAE01_17470</name>
</gene>
<accession>A0A512D0E5</accession>
<evidence type="ECO:0008006" key="4">
    <source>
        <dbReference type="Google" id="ProtNLM"/>
    </source>
</evidence>
<proteinExistence type="predicted"/>
<keyword evidence="3" id="KW-1185">Reference proteome</keyword>
<sequence>MTIGSRVLLALGVVGALSTTLAAAGPAKAAERPLPSAAMSYAQDANGQGDDEGANGLQLLTSSLPSLVPGQNAWGSLLWTTGTKVCNVAVTATSTGATIDYPTNTKSSSSFYKGTGLEPSAIDFTALSLSVPTTTTKAVTVTVTARYTMAATSGDDHGENGKANIATPPTCTSTVRTSTYKVTLPVSTPSGPAVTARTTSAVIAAGSVAWVPLSFTANRAGVDNFRLQAKTLPVGLSVVYPSDGVTSGLSNDTSLPAGGTDFAAIRFDATKLARGTYSIPTIASWAGGSLDSTLTLSVN</sequence>
<name>A0A512D0E5_9MICO</name>
<feature type="signal peptide" evidence="1">
    <location>
        <begin position="1"/>
        <end position="29"/>
    </location>
</feature>
<feature type="chain" id="PRO_5022161137" description="WxL domain-containing protein" evidence="1">
    <location>
        <begin position="30"/>
        <end position="299"/>
    </location>
</feature>
<comment type="caution">
    <text evidence="2">The sequence shown here is derived from an EMBL/GenBank/DDBJ whole genome shotgun (WGS) entry which is preliminary data.</text>
</comment>
<evidence type="ECO:0000313" key="3">
    <source>
        <dbReference type="Proteomes" id="UP000321534"/>
    </source>
</evidence>
<protein>
    <recommendedName>
        <fullName evidence="4">WxL domain-containing protein</fullName>
    </recommendedName>
</protein>
<reference evidence="2 3" key="1">
    <citation type="submission" date="2019-07" db="EMBL/GenBank/DDBJ databases">
        <title>Whole genome shotgun sequence of Terrabacter aerolatus NBRC 106305.</title>
        <authorList>
            <person name="Hosoyama A."/>
            <person name="Uohara A."/>
            <person name="Ohji S."/>
            <person name="Ichikawa N."/>
        </authorList>
    </citation>
    <scope>NUCLEOTIDE SEQUENCE [LARGE SCALE GENOMIC DNA]</scope>
    <source>
        <strain evidence="2 3">NBRC 106305</strain>
    </source>
</reference>
<evidence type="ECO:0000313" key="2">
    <source>
        <dbReference type="EMBL" id="GEO29937.1"/>
    </source>
</evidence>
<dbReference type="EMBL" id="BJYX01000007">
    <property type="protein sequence ID" value="GEO29937.1"/>
    <property type="molecule type" value="Genomic_DNA"/>
</dbReference>
<dbReference type="AlphaFoldDB" id="A0A512D0E5"/>
<dbReference type="RefSeq" id="WP_147065468.1">
    <property type="nucleotide sequence ID" value="NZ_BAAARO010000026.1"/>
</dbReference>
<dbReference type="Proteomes" id="UP000321534">
    <property type="component" value="Unassembled WGS sequence"/>
</dbReference>